<feature type="chain" id="PRO_5012619290" evidence="3">
    <location>
        <begin position="22"/>
        <end position="397"/>
    </location>
</feature>
<dbReference type="InterPro" id="IPR055414">
    <property type="entry name" value="LRR_R13L4/SHOC2-like"/>
</dbReference>
<dbReference type="PANTHER" id="PTHR48051:SF1">
    <property type="entry name" value="RAS SUPPRESSOR PROTEIN 1"/>
    <property type="match status" value="1"/>
</dbReference>
<keyword evidence="1" id="KW-0433">Leucine-rich repeat</keyword>
<dbReference type="AlphaFoldDB" id="A0A1W1ZVL3"/>
<dbReference type="Proteomes" id="UP000192393">
    <property type="component" value="Unassembled WGS sequence"/>
</dbReference>
<organism evidence="5 6">
    <name type="scientific">Moheibacter sediminis</name>
    <dbReference type="NCBI Taxonomy" id="1434700"/>
    <lineage>
        <taxon>Bacteria</taxon>
        <taxon>Pseudomonadati</taxon>
        <taxon>Bacteroidota</taxon>
        <taxon>Flavobacteriia</taxon>
        <taxon>Flavobacteriales</taxon>
        <taxon>Weeksellaceae</taxon>
        <taxon>Moheibacter</taxon>
    </lineage>
</organism>
<keyword evidence="3" id="KW-0732">Signal</keyword>
<dbReference type="InterPro" id="IPR032675">
    <property type="entry name" value="LRR_dom_sf"/>
</dbReference>
<keyword evidence="2" id="KW-0677">Repeat</keyword>
<dbReference type="OrthoDB" id="1162572at2"/>
<dbReference type="InterPro" id="IPR003591">
    <property type="entry name" value="Leu-rich_rpt_typical-subtyp"/>
</dbReference>
<keyword evidence="6" id="KW-1185">Reference proteome</keyword>
<dbReference type="SMART" id="SM00364">
    <property type="entry name" value="LRR_BAC"/>
    <property type="match status" value="6"/>
</dbReference>
<feature type="domain" description="Disease resistance R13L4/SHOC-2-like LRR" evidence="4">
    <location>
        <begin position="122"/>
        <end position="229"/>
    </location>
</feature>
<sequence>MKKIKIILSFLMLSFVSNVYSQEEEFLSGKAPESEFVYSLHLYSKGLKELPDNFSAWKEIEILILDDNELNTLPPSIKKLTKLRELSIPRNQFTSFPEEILELKNLKTLDVANNSIQNIPDEIGSLSQLEYLLISETGIKNLPESICRLKNLEMFALSSNQLKTLPDCLKDMPKLQYLYVGENQFESFPSVITELVHLKTLDIEQKKSFEIPAEIKNLKDLEIIYIDKNYYQTNKSKIDKLLPKKAKVNPELLPPPIIEPIIETETQDVFGNENCLNFTEKIKNGDIVKESLYTLDFSGNNVYAKLVKESSEYNEKDKLEAEKEGYTIVSAMDIEFSNGNSEIKNGNLIFTPANSSDVKTFKIKYEKDSKTIKELIDSKKQVWNKGNCYAAPPSIGF</sequence>
<evidence type="ECO:0000256" key="1">
    <source>
        <dbReference type="ARBA" id="ARBA00022614"/>
    </source>
</evidence>
<evidence type="ECO:0000256" key="2">
    <source>
        <dbReference type="ARBA" id="ARBA00022737"/>
    </source>
</evidence>
<feature type="signal peptide" evidence="3">
    <location>
        <begin position="1"/>
        <end position="21"/>
    </location>
</feature>
<evidence type="ECO:0000313" key="5">
    <source>
        <dbReference type="EMBL" id="SMC52413.1"/>
    </source>
</evidence>
<dbReference type="SMART" id="SM00369">
    <property type="entry name" value="LRR_TYP"/>
    <property type="match status" value="4"/>
</dbReference>
<evidence type="ECO:0000256" key="3">
    <source>
        <dbReference type="SAM" id="SignalP"/>
    </source>
</evidence>
<dbReference type="PROSITE" id="PS51450">
    <property type="entry name" value="LRR"/>
    <property type="match status" value="1"/>
</dbReference>
<dbReference type="SUPFAM" id="SSF52058">
    <property type="entry name" value="L domain-like"/>
    <property type="match status" value="1"/>
</dbReference>
<evidence type="ECO:0000313" key="6">
    <source>
        <dbReference type="Proteomes" id="UP000192393"/>
    </source>
</evidence>
<dbReference type="Pfam" id="PF23598">
    <property type="entry name" value="LRR_14"/>
    <property type="match status" value="1"/>
</dbReference>
<name>A0A1W1ZVL3_9FLAO</name>
<evidence type="ECO:0000259" key="4">
    <source>
        <dbReference type="Pfam" id="PF23598"/>
    </source>
</evidence>
<dbReference type="EMBL" id="FWXS01000003">
    <property type="protein sequence ID" value="SMC52413.1"/>
    <property type="molecule type" value="Genomic_DNA"/>
</dbReference>
<dbReference type="RefSeq" id="WP_084016844.1">
    <property type="nucleotide sequence ID" value="NZ_FWXS01000003.1"/>
</dbReference>
<accession>A0A1W1ZVL3</accession>
<dbReference type="Gene3D" id="3.80.10.10">
    <property type="entry name" value="Ribonuclease Inhibitor"/>
    <property type="match status" value="2"/>
</dbReference>
<reference evidence="5 6" key="1">
    <citation type="submission" date="2017-04" db="EMBL/GenBank/DDBJ databases">
        <authorList>
            <person name="Afonso C.L."/>
            <person name="Miller P.J."/>
            <person name="Scott M.A."/>
            <person name="Spackman E."/>
            <person name="Goraichik I."/>
            <person name="Dimitrov K.M."/>
            <person name="Suarez D.L."/>
            <person name="Swayne D.E."/>
        </authorList>
    </citation>
    <scope>NUCLEOTIDE SEQUENCE [LARGE SCALE GENOMIC DNA]</scope>
    <source>
        <strain evidence="5 6">CGMCC 1.12708</strain>
    </source>
</reference>
<dbReference type="STRING" id="1434700.SAMN06296427_103268"/>
<dbReference type="InterPro" id="IPR001611">
    <property type="entry name" value="Leu-rich_rpt"/>
</dbReference>
<dbReference type="PANTHER" id="PTHR48051">
    <property type="match status" value="1"/>
</dbReference>
<proteinExistence type="predicted"/>
<gene>
    <name evidence="5" type="ORF">SAMN06296427_103268</name>
</gene>
<dbReference type="InterPro" id="IPR050216">
    <property type="entry name" value="LRR_domain-containing"/>
</dbReference>
<dbReference type="GO" id="GO:0005737">
    <property type="term" value="C:cytoplasm"/>
    <property type="evidence" value="ECO:0007669"/>
    <property type="project" value="TreeGrafter"/>
</dbReference>
<protein>
    <submittedName>
        <fullName evidence="5">Leucine rich repeat-containing protein</fullName>
    </submittedName>
</protein>